<evidence type="ECO:0000313" key="5">
    <source>
        <dbReference type="Proteomes" id="UP000245166"/>
    </source>
</evidence>
<dbReference type="AlphaFoldDB" id="A0A2U1ZZU3"/>
<dbReference type="Pfam" id="PF00106">
    <property type="entry name" value="adh_short"/>
    <property type="match status" value="1"/>
</dbReference>
<gene>
    <name evidence="4" type="ORF">C8046_10795</name>
</gene>
<feature type="region of interest" description="Disordered" evidence="3">
    <location>
        <begin position="1"/>
        <end position="38"/>
    </location>
</feature>
<comment type="similarity">
    <text evidence="1">Belongs to the short-chain dehydrogenases/reductases (SDR) family.</text>
</comment>
<dbReference type="InterPro" id="IPR036291">
    <property type="entry name" value="NAD(P)-bd_dom_sf"/>
</dbReference>
<evidence type="ECO:0000256" key="3">
    <source>
        <dbReference type="SAM" id="MobiDB-lite"/>
    </source>
</evidence>
<dbReference type="InterPro" id="IPR002347">
    <property type="entry name" value="SDR_fam"/>
</dbReference>
<keyword evidence="2" id="KW-0560">Oxidoreductase</keyword>
<dbReference type="PANTHER" id="PTHR24320">
    <property type="entry name" value="RETINOL DEHYDROGENASE"/>
    <property type="match status" value="1"/>
</dbReference>
<comment type="caution">
    <text evidence="4">The sequence shown here is derived from an EMBL/GenBank/DDBJ whole genome shotgun (WGS) entry which is preliminary data.</text>
</comment>
<dbReference type="PRINTS" id="PR00081">
    <property type="entry name" value="GDHRDH"/>
</dbReference>
<evidence type="ECO:0000313" key="4">
    <source>
        <dbReference type="EMBL" id="PWD52507.1"/>
    </source>
</evidence>
<dbReference type="Proteomes" id="UP000245166">
    <property type="component" value="Unassembled WGS sequence"/>
</dbReference>
<dbReference type="EMBL" id="PYHR01000002">
    <property type="protein sequence ID" value="PWD52507.1"/>
    <property type="molecule type" value="Genomic_DNA"/>
</dbReference>
<evidence type="ECO:0000256" key="1">
    <source>
        <dbReference type="ARBA" id="ARBA00006484"/>
    </source>
</evidence>
<name>A0A2U1ZZU3_9MICO</name>
<dbReference type="GO" id="GO:0016491">
    <property type="term" value="F:oxidoreductase activity"/>
    <property type="evidence" value="ECO:0007669"/>
    <property type="project" value="UniProtKB-KW"/>
</dbReference>
<reference evidence="4 5" key="1">
    <citation type="submission" date="2018-03" db="EMBL/GenBank/DDBJ databases">
        <title>Genome assembly of novel Miniimonas species PCH200.</title>
        <authorList>
            <person name="Thakur V."/>
            <person name="Kumar V."/>
            <person name="Singh D."/>
        </authorList>
    </citation>
    <scope>NUCLEOTIDE SEQUENCE [LARGE SCALE GENOMIC DNA]</scope>
    <source>
        <strain evidence="4 5">PCH200</strain>
    </source>
</reference>
<organism evidence="4 5">
    <name type="scientific">Serinibacter arcticus</name>
    <dbReference type="NCBI Taxonomy" id="1655435"/>
    <lineage>
        <taxon>Bacteria</taxon>
        <taxon>Bacillati</taxon>
        <taxon>Actinomycetota</taxon>
        <taxon>Actinomycetes</taxon>
        <taxon>Micrococcales</taxon>
        <taxon>Beutenbergiaceae</taxon>
        <taxon>Serinibacter</taxon>
    </lineage>
</organism>
<evidence type="ECO:0008006" key="6">
    <source>
        <dbReference type="Google" id="ProtNLM"/>
    </source>
</evidence>
<dbReference type="PANTHER" id="PTHR24320:SF148">
    <property type="entry name" value="NAD(P)-BINDING ROSSMANN-FOLD SUPERFAMILY PROTEIN"/>
    <property type="match status" value="1"/>
</dbReference>
<dbReference type="SUPFAM" id="SSF51735">
    <property type="entry name" value="NAD(P)-binding Rossmann-fold domains"/>
    <property type="match status" value="1"/>
</dbReference>
<evidence type="ECO:0000256" key="2">
    <source>
        <dbReference type="ARBA" id="ARBA00023002"/>
    </source>
</evidence>
<accession>A0A2U1ZZU3</accession>
<dbReference type="Gene3D" id="3.40.50.720">
    <property type="entry name" value="NAD(P)-binding Rossmann-like Domain"/>
    <property type="match status" value="1"/>
</dbReference>
<sequence length="333" mass="34466">MGARAGVVADVPNRDAPCPRCDDGRVTSSAPRPPRRDGETIVITGGTAGLGYFTAERLALTGARVVVTARDPGRADRALASIRAHAPGADLSAVALDLTDLTSVETAADELADLGRIDALVLNAGLTTPPSGRTLTRDGLELTLATNVVGHTALLAHLWPTLLATIGRTPRPVRVVGLGSLATRVLPFDPASLAAPSDLTGDDGYRPFAQYALSKHAVHAWITELARRVTGTGVQALLAHPGYAVDGLTPERPGIVEPGRFERLPFAQGKHDGARPTLRAVLDPRLGNGAFVGPRWVTRGEPVQVSAVRSSSSPEAGAAVWSALAGVTGGFAP</sequence>
<keyword evidence="5" id="KW-1185">Reference proteome</keyword>
<protein>
    <recommendedName>
        <fullName evidence="6">Oxidoreductase/Short-chain dehydrogenase</fullName>
    </recommendedName>
</protein>
<proteinExistence type="inferred from homology"/>